<comment type="caution">
    <text evidence="2">The sequence shown here is derived from an EMBL/GenBank/DDBJ whole genome shotgun (WGS) entry which is preliminary data.</text>
</comment>
<gene>
    <name evidence="2" type="ORF">A3B40_04030</name>
</gene>
<evidence type="ECO:0000256" key="1">
    <source>
        <dbReference type="SAM" id="Phobius"/>
    </source>
</evidence>
<proteinExistence type="predicted"/>
<name>A0A1F7IKR4_9BACT</name>
<organism evidence="2 3">
    <name type="scientific">Candidatus Roizmanbacteria bacterium RIFCSPLOWO2_01_FULL_37_16</name>
    <dbReference type="NCBI Taxonomy" id="1802058"/>
    <lineage>
        <taxon>Bacteria</taxon>
        <taxon>Candidatus Roizmaniibacteriota</taxon>
    </lineage>
</organism>
<sequence length="64" mass="7186">MVEKNERSRLGRIYDAIRPWAIAFSIGLLAIGVTAAALDIAGDQLIEAYRRDRKQGKQKNQNKS</sequence>
<evidence type="ECO:0000313" key="3">
    <source>
        <dbReference type="Proteomes" id="UP000178040"/>
    </source>
</evidence>
<feature type="transmembrane region" description="Helical" evidence="1">
    <location>
        <begin position="20"/>
        <end position="41"/>
    </location>
</feature>
<accession>A0A1F7IKR4</accession>
<dbReference type="Proteomes" id="UP000178040">
    <property type="component" value="Unassembled WGS sequence"/>
</dbReference>
<keyword evidence="1" id="KW-1133">Transmembrane helix</keyword>
<dbReference type="AlphaFoldDB" id="A0A1F7IKR4"/>
<dbReference type="EMBL" id="MGAI01000035">
    <property type="protein sequence ID" value="OGK43946.1"/>
    <property type="molecule type" value="Genomic_DNA"/>
</dbReference>
<evidence type="ECO:0000313" key="2">
    <source>
        <dbReference type="EMBL" id="OGK43946.1"/>
    </source>
</evidence>
<keyword evidence="1" id="KW-0472">Membrane</keyword>
<keyword evidence="1" id="KW-0812">Transmembrane</keyword>
<protein>
    <submittedName>
        <fullName evidence="2">Uncharacterized protein</fullName>
    </submittedName>
</protein>
<reference evidence="2 3" key="1">
    <citation type="journal article" date="2016" name="Nat. Commun.">
        <title>Thousands of microbial genomes shed light on interconnected biogeochemical processes in an aquifer system.</title>
        <authorList>
            <person name="Anantharaman K."/>
            <person name="Brown C.T."/>
            <person name="Hug L.A."/>
            <person name="Sharon I."/>
            <person name="Castelle C.J."/>
            <person name="Probst A.J."/>
            <person name="Thomas B.C."/>
            <person name="Singh A."/>
            <person name="Wilkins M.J."/>
            <person name="Karaoz U."/>
            <person name="Brodie E.L."/>
            <person name="Williams K.H."/>
            <person name="Hubbard S.S."/>
            <person name="Banfield J.F."/>
        </authorList>
    </citation>
    <scope>NUCLEOTIDE SEQUENCE [LARGE SCALE GENOMIC DNA]</scope>
</reference>